<dbReference type="Gene3D" id="1.10.510.10">
    <property type="entry name" value="Transferase(Phosphotransferase) domain 1"/>
    <property type="match status" value="1"/>
</dbReference>
<feature type="transmembrane region" description="Helical" evidence="5">
    <location>
        <begin position="553"/>
        <end position="572"/>
    </location>
</feature>
<gene>
    <name evidence="8" type="primary">prkC</name>
    <name evidence="8" type="ORF">GHNINEIG_02152</name>
</gene>
<dbReference type="AlphaFoldDB" id="A0A4P7P1T8"/>
<evidence type="ECO:0000256" key="4">
    <source>
        <dbReference type="ARBA" id="ARBA00022840"/>
    </source>
</evidence>
<proteinExistence type="predicted"/>
<feature type="domain" description="Protein kinase" evidence="6">
    <location>
        <begin position="273"/>
        <end position="539"/>
    </location>
</feature>
<keyword evidence="2" id="KW-0547">Nucleotide-binding</keyword>
<dbReference type="GO" id="GO:0005524">
    <property type="term" value="F:ATP binding"/>
    <property type="evidence" value="ECO:0007669"/>
    <property type="project" value="UniProtKB-KW"/>
</dbReference>
<dbReference type="OrthoDB" id="9816047at2"/>
<dbReference type="EMBL" id="CP032096">
    <property type="protein sequence ID" value="QBZ84077.1"/>
    <property type="molecule type" value="Genomic_DNA"/>
</dbReference>
<sequence>MEKNTLQISIGQSSDKGRKPINQDFFGVYTPKEPLLSTKGIAIALADGISSSQVSQEASESAVSSFLADYYCTSDAWSVKTSAYKVILAINAWLHAQTRSSHYRFDKNKGYVCTFSALVLKSNTAHLFHAGDTRIYRLNGQNLEQLTEDHRMIVSEEKSYLSRALGVDDYCDIDYQSVPVEINDLFILATDGIYEFVETSQILQIIDRHSDNLNLAAQTILEKAYEQGSDDNLTIQIVRIDHLPAHSKSELYQQITHLPFPPKIEPRAELDGYRILREIYISSRSHVYLAEDLDTQKHVILKLPSIEKRNDPIYLERFLMEEWVARRLNDPHVLKAYAPTRKRHYFYITTEYIKGKSLDQWMRDHPQPDIETVRSIVEQIAKGLRAFHHQEMIHQDLRPNNIMIDSKGTVKIIDFGATHVAGLAEINNAQPEILGTAAYTAPEYFLGQAGSTKSDLFSLAVITYQMLSGKLPYGTNVSKARTKNAQRNLMYRSVLNDDLAIPAWIDEALKKALHPDPNRRYDELSEFIFDLRYPNRTFLNKTRPPLMERHPVLFWKATSFILFITLIGLLIYQNTNTF</sequence>
<dbReference type="Proteomes" id="UP000296201">
    <property type="component" value="Chromosome"/>
</dbReference>
<dbReference type="Pfam" id="PF13672">
    <property type="entry name" value="PP2C_2"/>
    <property type="match status" value="1"/>
</dbReference>
<keyword evidence="5" id="KW-1133">Transmembrane helix</keyword>
<dbReference type="SMART" id="SM00332">
    <property type="entry name" value="PP2Cc"/>
    <property type="match status" value="1"/>
</dbReference>
<dbReference type="InterPro" id="IPR036457">
    <property type="entry name" value="PPM-type-like_dom_sf"/>
</dbReference>
<evidence type="ECO:0000256" key="3">
    <source>
        <dbReference type="ARBA" id="ARBA00022777"/>
    </source>
</evidence>
<dbReference type="Pfam" id="PF00069">
    <property type="entry name" value="Pkinase"/>
    <property type="match status" value="1"/>
</dbReference>
<dbReference type="InterPro" id="IPR008266">
    <property type="entry name" value="Tyr_kinase_AS"/>
</dbReference>
<dbReference type="CDD" id="cd14014">
    <property type="entry name" value="STKc_PknB_like"/>
    <property type="match status" value="1"/>
</dbReference>
<name>A0A4P7P1T8_9GAMM</name>
<evidence type="ECO:0000256" key="1">
    <source>
        <dbReference type="ARBA" id="ARBA00022679"/>
    </source>
</evidence>
<dbReference type="InterPro" id="IPR011009">
    <property type="entry name" value="Kinase-like_dom_sf"/>
</dbReference>
<dbReference type="InterPro" id="IPR001932">
    <property type="entry name" value="PPM-type_phosphatase-like_dom"/>
</dbReference>
<evidence type="ECO:0000259" key="6">
    <source>
        <dbReference type="PROSITE" id="PS50011"/>
    </source>
</evidence>
<evidence type="ECO:0000256" key="2">
    <source>
        <dbReference type="ARBA" id="ARBA00022741"/>
    </source>
</evidence>
<evidence type="ECO:0000313" key="9">
    <source>
        <dbReference type="Proteomes" id="UP000296201"/>
    </source>
</evidence>
<evidence type="ECO:0000259" key="7">
    <source>
        <dbReference type="PROSITE" id="PS51746"/>
    </source>
</evidence>
<keyword evidence="4" id="KW-0067">ATP-binding</keyword>
<keyword evidence="5" id="KW-0812">Transmembrane</keyword>
<dbReference type="PANTHER" id="PTHR43289">
    <property type="entry name" value="MITOGEN-ACTIVATED PROTEIN KINASE KINASE KINASE 20-RELATED"/>
    <property type="match status" value="1"/>
</dbReference>
<dbReference type="Gene3D" id="3.60.40.10">
    <property type="entry name" value="PPM-type phosphatase domain"/>
    <property type="match status" value="1"/>
</dbReference>
<dbReference type="PANTHER" id="PTHR43289:SF6">
    <property type="entry name" value="SERINE_THREONINE-PROTEIN KINASE NEKL-3"/>
    <property type="match status" value="1"/>
</dbReference>
<dbReference type="PROSITE" id="PS51746">
    <property type="entry name" value="PPM_2"/>
    <property type="match status" value="1"/>
</dbReference>
<dbReference type="SUPFAM" id="SSF81606">
    <property type="entry name" value="PP2C-like"/>
    <property type="match status" value="1"/>
</dbReference>
<feature type="domain" description="PPM-type phosphatase" evidence="7">
    <location>
        <begin position="9"/>
        <end position="240"/>
    </location>
</feature>
<keyword evidence="3 8" id="KW-0418">Kinase</keyword>
<keyword evidence="1 8" id="KW-0808">Transferase</keyword>
<dbReference type="SUPFAM" id="SSF56112">
    <property type="entry name" value="Protein kinase-like (PK-like)"/>
    <property type="match status" value="1"/>
</dbReference>
<dbReference type="RefSeq" id="WP_135796642.1">
    <property type="nucleotide sequence ID" value="NZ_CP032096.1"/>
</dbReference>
<dbReference type="CDD" id="cd00143">
    <property type="entry name" value="PP2Cc"/>
    <property type="match status" value="1"/>
</dbReference>
<dbReference type="InterPro" id="IPR000719">
    <property type="entry name" value="Prot_kinase_dom"/>
</dbReference>
<keyword evidence="9" id="KW-1185">Reference proteome</keyword>
<reference evidence="8 9" key="1">
    <citation type="submission" date="2018-08" db="EMBL/GenBank/DDBJ databases">
        <title>Horizontal acquisition of hydrogen conversion ability and other habitat adaptations in Hydrogenovibrio crunogenus strains.</title>
        <authorList>
            <person name="Gonnella G."/>
            <person name="Adam N."/>
            <person name="Perner M."/>
        </authorList>
    </citation>
    <scope>NUCLEOTIDE SEQUENCE [LARGE SCALE GENOMIC DNA]</scope>
    <source>
        <strain evidence="8 9">SP-41</strain>
    </source>
</reference>
<protein>
    <submittedName>
        <fullName evidence="8">Serine/threonine-protein kinase PrkC</fullName>
        <ecNumber evidence="8">2.7.11.1</ecNumber>
    </submittedName>
</protein>
<accession>A0A4P7P1T8</accession>
<dbReference type="PROSITE" id="PS00109">
    <property type="entry name" value="PROTEIN_KINASE_TYR"/>
    <property type="match status" value="1"/>
</dbReference>
<organism evidence="8 9">
    <name type="scientific">Hydrogenovibrio crunogenus</name>
    <dbReference type="NCBI Taxonomy" id="39765"/>
    <lineage>
        <taxon>Bacteria</taxon>
        <taxon>Pseudomonadati</taxon>
        <taxon>Pseudomonadota</taxon>
        <taxon>Gammaproteobacteria</taxon>
        <taxon>Thiotrichales</taxon>
        <taxon>Piscirickettsiaceae</taxon>
        <taxon>Hydrogenovibrio</taxon>
    </lineage>
</organism>
<evidence type="ECO:0000313" key="8">
    <source>
        <dbReference type="EMBL" id="QBZ84077.1"/>
    </source>
</evidence>
<dbReference type="GO" id="GO:0004674">
    <property type="term" value="F:protein serine/threonine kinase activity"/>
    <property type="evidence" value="ECO:0007669"/>
    <property type="project" value="UniProtKB-EC"/>
</dbReference>
<dbReference type="PROSITE" id="PS50011">
    <property type="entry name" value="PROTEIN_KINASE_DOM"/>
    <property type="match status" value="1"/>
</dbReference>
<dbReference type="SMART" id="SM00331">
    <property type="entry name" value="PP2C_SIG"/>
    <property type="match status" value="1"/>
</dbReference>
<evidence type="ECO:0000256" key="5">
    <source>
        <dbReference type="SAM" id="Phobius"/>
    </source>
</evidence>
<dbReference type="EC" id="2.7.11.1" evidence="8"/>
<keyword evidence="5" id="KW-0472">Membrane</keyword>